<dbReference type="InterPro" id="IPR036691">
    <property type="entry name" value="Endo/exonu/phosph_ase_sf"/>
</dbReference>
<dbReference type="Proteomes" id="UP001497516">
    <property type="component" value="Chromosome 7"/>
</dbReference>
<evidence type="ECO:0000313" key="1">
    <source>
        <dbReference type="EMBL" id="CAL1402735.1"/>
    </source>
</evidence>
<accession>A0AAV2FWL8</accession>
<gene>
    <name evidence="1" type="ORF">LTRI10_LOCUS42714</name>
</gene>
<dbReference type="EMBL" id="OZ034820">
    <property type="protein sequence ID" value="CAL1402735.1"/>
    <property type="molecule type" value="Genomic_DNA"/>
</dbReference>
<dbReference type="SUPFAM" id="SSF56219">
    <property type="entry name" value="DNase I-like"/>
    <property type="match status" value="1"/>
</dbReference>
<evidence type="ECO:0000313" key="2">
    <source>
        <dbReference type="Proteomes" id="UP001497516"/>
    </source>
</evidence>
<protein>
    <recommendedName>
        <fullName evidence="3">Endonuclease/exonuclease/phosphatase domain-containing protein</fullName>
    </recommendedName>
</protein>
<keyword evidence="2" id="KW-1185">Reference proteome</keyword>
<proteinExistence type="predicted"/>
<organism evidence="1 2">
    <name type="scientific">Linum trigynum</name>
    <dbReference type="NCBI Taxonomy" id="586398"/>
    <lineage>
        <taxon>Eukaryota</taxon>
        <taxon>Viridiplantae</taxon>
        <taxon>Streptophyta</taxon>
        <taxon>Embryophyta</taxon>
        <taxon>Tracheophyta</taxon>
        <taxon>Spermatophyta</taxon>
        <taxon>Magnoliopsida</taxon>
        <taxon>eudicotyledons</taxon>
        <taxon>Gunneridae</taxon>
        <taxon>Pentapetalae</taxon>
        <taxon>rosids</taxon>
        <taxon>fabids</taxon>
        <taxon>Malpighiales</taxon>
        <taxon>Linaceae</taxon>
        <taxon>Linum</taxon>
    </lineage>
</organism>
<evidence type="ECO:0008006" key="3">
    <source>
        <dbReference type="Google" id="ProtNLM"/>
    </source>
</evidence>
<sequence>MCEVWATGTKERELKRFLGTRILGLIETKWSQCSDEFVYNIFANRNVDWVAKDAVGSSCGMGSLSSGTRVFFVVYGPQDREEKIAFIHELDNLCGSLASPLCIAGDFNLVRSHDDYRGCRRSVNLMGTGTVLIVQ</sequence>
<dbReference type="Gene3D" id="3.60.10.10">
    <property type="entry name" value="Endonuclease/exonuclease/phosphatase"/>
    <property type="match status" value="1"/>
</dbReference>
<name>A0AAV2FWL8_9ROSI</name>
<dbReference type="AlphaFoldDB" id="A0AAV2FWL8"/>
<reference evidence="1 2" key="1">
    <citation type="submission" date="2024-04" db="EMBL/GenBank/DDBJ databases">
        <authorList>
            <person name="Fracassetti M."/>
        </authorList>
    </citation>
    <scope>NUCLEOTIDE SEQUENCE [LARGE SCALE GENOMIC DNA]</scope>
</reference>